<reference evidence="5 6" key="1">
    <citation type="submission" date="2020-07" db="EMBL/GenBank/DDBJ databases">
        <title>Facklamia lactis sp. nov., isolated from raw milk.</title>
        <authorList>
            <person name="Doll E.V."/>
            <person name="Huptas C."/>
            <person name="Staib L."/>
            <person name="Wenning M."/>
            <person name="Scherer S."/>
        </authorList>
    </citation>
    <scope>NUCLEOTIDE SEQUENCE [LARGE SCALE GENOMIC DNA]</scope>
    <source>
        <strain evidence="5 6">DSM 111018</strain>
    </source>
</reference>
<gene>
    <name evidence="5" type="ORF">HZY91_00715</name>
</gene>
<keyword evidence="2" id="KW-0812">Transmembrane</keyword>
<sequence>MKKSACFIIIFILTTLSLWICIPINAENNISYSIDQVDIEVTLHDDGSATFIQDYTYQIDHINGAYLWIDISSAKNSNIQHKILNETIYTYTSGNTNKQEVSNEPTTSGANVPYYLHERDGSLHSYQIFMPSDNETRHFVIEYTVDNIITNYNDTAEFNWKVLGDRVESPVDVTGKIFLPDNIKNTDKFKAWAFGSPQGKLELITHQDESSIQFVIEKNPPKNFIEIYALFPSELVPKNQNFSQSNTSFDQLSNQMTKKVAKYNRNNTLKRLIYQISAKLCLYIPAIFPILGFFKHFRRRRQLSSQPQTVPNYLYSPPSNIHPALLGMYLKYYNTQQMGASRIEIVAGTLELARKKAIEIKQVKKSRWEYKTYITAYQNKEDQLEIFELPLYDFYYQANHENPLALNQYRDYYQENNEFYTDKVQNINDYEQELIKEVEKFLPKIEAPNRFILTGCLLQFSNWLPLIVMIGTSKDKFFTDGLTKEFILVWPIITLISYLVQRYAKKHPLVNDRDANTYQEWMAFKRMLSDIGNMNIREIASIPLWETYLIYAYVLGEGEKVAKELNHFYQTENNSDTHHTILTHNFSDLNSIEKNIAHASNTHFSSESDRDSGYGGGFFDGTSDGGGGGGAGAF</sequence>
<protein>
    <submittedName>
        <fullName evidence="5">DUF2207 domain-containing protein</fullName>
    </submittedName>
</protein>
<dbReference type="EMBL" id="JACBXQ010000001">
    <property type="protein sequence ID" value="MBG9985411.1"/>
    <property type="molecule type" value="Genomic_DNA"/>
</dbReference>
<evidence type="ECO:0000256" key="2">
    <source>
        <dbReference type="SAM" id="Phobius"/>
    </source>
</evidence>
<feature type="region of interest" description="Disordered" evidence="1">
    <location>
        <begin position="602"/>
        <end position="621"/>
    </location>
</feature>
<feature type="transmembrane region" description="Helical" evidence="2">
    <location>
        <begin position="451"/>
        <end position="470"/>
    </location>
</feature>
<keyword evidence="2" id="KW-1133">Transmembrane helix</keyword>
<organism evidence="5 6">
    <name type="scientific">Facklamia lactis</name>
    <dbReference type="NCBI Taxonomy" id="2749967"/>
    <lineage>
        <taxon>Bacteria</taxon>
        <taxon>Bacillati</taxon>
        <taxon>Bacillota</taxon>
        <taxon>Bacilli</taxon>
        <taxon>Lactobacillales</taxon>
        <taxon>Aerococcaceae</taxon>
        <taxon>Facklamia</taxon>
    </lineage>
</organism>
<dbReference type="InterPro" id="IPR048389">
    <property type="entry name" value="YciQ-like_C"/>
</dbReference>
<evidence type="ECO:0000256" key="1">
    <source>
        <dbReference type="SAM" id="MobiDB-lite"/>
    </source>
</evidence>
<proteinExistence type="predicted"/>
<name>A0ABS0LPW5_9LACT</name>
<accession>A0ABS0LPW5</accession>
<feature type="domain" description="DUF2207" evidence="3">
    <location>
        <begin position="33"/>
        <end position="231"/>
    </location>
</feature>
<evidence type="ECO:0000313" key="5">
    <source>
        <dbReference type="EMBL" id="MBG9985411.1"/>
    </source>
</evidence>
<keyword evidence="2" id="KW-0472">Membrane</keyword>
<evidence type="ECO:0000259" key="4">
    <source>
        <dbReference type="Pfam" id="PF20990"/>
    </source>
</evidence>
<feature type="domain" description="Predicted membrane protein YciQ-like C-terminal" evidence="4">
    <location>
        <begin position="311"/>
        <end position="565"/>
    </location>
</feature>
<keyword evidence="6" id="KW-1185">Reference proteome</keyword>
<evidence type="ECO:0000313" key="6">
    <source>
        <dbReference type="Proteomes" id="UP000721415"/>
    </source>
</evidence>
<dbReference type="Pfam" id="PF20990">
    <property type="entry name" value="DUF2207_C"/>
    <property type="match status" value="1"/>
</dbReference>
<feature type="transmembrane region" description="Helical" evidence="2">
    <location>
        <begin position="482"/>
        <end position="500"/>
    </location>
</feature>
<dbReference type="RefSeq" id="WP_197113600.1">
    <property type="nucleotide sequence ID" value="NZ_JACBXQ010000001.1"/>
</dbReference>
<dbReference type="InterPro" id="IPR018702">
    <property type="entry name" value="DUF2207"/>
</dbReference>
<feature type="transmembrane region" description="Helical" evidence="2">
    <location>
        <begin position="272"/>
        <end position="294"/>
    </location>
</feature>
<dbReference type="Pfam" id="PF09972">
    <property type="entry name" value="DUF2207"/>
    <property type="match status" value="1"/>
</dbReference>
<comment type="caution">
    <text evidence="5">The sequence shown here is derived from an EMBL/GenBank/DDBJ whole genome shotgun (WGS) entry which is preliminary data.</text>
</comment>
<dbReference type="Proteomes" id="UP000721415">
    <property type="component" value="Unassembled WGS sequence"/>
</dbReference>
<evidence type="ECO:0000259" key="3">
    <source>
        <dbReference type="Pfam" id="PF09972"/>
    </source>
</evidence>